<evidence type="ECO:0000256" key="1">
    <source>
        <dbReference type="ARBA" id="ARBA00022603"/>
    </source>
</evidence>
<comment type="subunit">
    <text evidence="5">Component of a multi-subunit COQ enzyme complex.</text>
</comment>
<evidence type="ECO:0000256" key="5">
    <source>
        <dbReference type="HAMAP-Rule" id="MF_03191"/>
    </source>
</evidence>
<protein>
    <recommendedName>
        <fullName evidence="5">2-methoxy-6-polyprenyl-1,4-benzoquinol methylase, mitochondrial</fullName>
        <ecNumber evidence="5">2.1.1.201</ecNumber>
    </recommendedName>
    <alternativeName>
        <fullName evidence="5">Ubiquinone biosynthesis methyltransferase COQ5</fullName>
    </alternativeName>
</protein>
<dbReference type="InterPro" id="IPR012462">
    <property type="entry name" value="UFSP1/2_DUB_cat"/>
</dbReference>
<comment type="pathway">
    <text evidence="5">Cofactor biosynthesis; ubiquinone biosynthesis.</text>
</comment>
<feature type="binding site" evidence="5">
    <location>
        <position position="767"/>
    </location>
    <ligand>
        <name>S-adenosyl-L-methionine</name>
        <dbReference type="ChEBI" id="CHEBI:59789"/>
    </ligand>
</feature>
<keyword evidence="5" id="KW-0472">Membrane</keyword>
<evidence type="ECO:0000256" key="2">
    <source>
        <dbReference type="ARBA" id="ARBA00022679"/>
    </source>
</evidence>
<dbReference type="GO" id="GO:0032259">
    <property type="term" value="P:methylation"/>
    <property type="evidence" value="ECO:0007669"/>
    <property type="project" value="UniProtKB-KW"/>
</dbReference>
<dbReference type="EC" id="2.1.1.201" evidence="5"/>
<organism evidence="8 9">
    <name type="scientific">Theileria orientalis</name>
    <dbReference type="NCBI Taxonomy" id="68886"/>
    <lineage>
        <taxon>Eukaryota</taxon>
        <taxon>Sar</taxon>
        <taxon>Alveolata</taxon>
        <taxon>Apicomplexa</taxon>
        <taxon>Aconoidasida</taxon>
        <taxon>Piroplasmida</taxon>
        <taxon>Theileriidae</taxon>
        <taxon>Theileria</taxon>
    </lineage>
</organism>
<dbReference type="GO" id="GO:0071567">
    <property type="term" value="F:deUFMylase activity"/>
    <property type="evidence" value="ECO:0007669"/>
    <property type="project" value="TreeGrafter"/>
</dbReference>
<feature type="binding site" evidence="5">
    <location>
        <position position="729"/>
    </location>
    <ligand>
        <name>S-adenosyl-L-methionine</name>
        <dbReference type="ChEBI" id="CHEBI:59789"/>
    </ligand>
</feature>
<dbReference type="PANTHER" id="PTHR48153">
    <property type="entry name" value="UFM1-SPECIFIC PROTEASE 2"/>
    <property type="match status" value="1"/>
</dbReference>
<dbReference type="PROSITE" id="PS01183">
    <property type="entry name" value="UBIE_1"/>
    <property type="match status" value="1"/>
</dbReference>
<dbReference type="NCBIfam" id="TIGR01934">
    <property type="entry name" value="MenG_MenH_UbiE"/>
    <property type="match status" value="1"/>
</dbReference>
<evidence type="ECO:0000259" key="7">
    <source>
        <dbReference type="Pfam" id="PF07910"/>
    </source>
</evidence>
<dbReference type="Pfam" id="PF07910">
    <property type="entry name" value="Peptidase_C78"/>
    <property type="match status" value="1"/>
</dbReference>
<keyword evidence="4" id="KW-0378">Hydrolase</keyword>
<dbReference type="GO" id="GO:0031314">
    <property type="term" value="C:extrinsic component of mitochondrial inner membrane"/>
    <property type="evidence" value="ECO:0007669"/>
    <property type="project" value="UniProtKB-UniRule"/>
</dbReference>
<comment type="similarity">
    <text evidence="5">Belongs to the class I-like SAM-binding methyltransferase superfamily. MenG/UbiE family.</text>
</comment>
<proteinExistence type="inferred from homology"/>
<name>A0A976M797_THEOR</name>
<accession>A0A976M797</accession>
<comment type="catalytic activity">
    <reaction evidence="5">
        <text>a 2-methoxy-6-(all-trans-polyprenyl)benzene-1,4-diol + S-adenosyl-L-methionine = a 5-methoxy-2-methyl-3-(all-trans-polyprenyl)benzene-1,4-diol + S-adenosyl-L-homocysteine + H(+)</text>
        <dbReference type="Rhea" id="RHEA:28286"/>
        <dbReference type="Rhea" id="RHEA-COMP:10858"/>
        <dbReference type="Rhea" id="RHEA-COMP:10859"/>
        <dbReference type="ChEBI" id="CHEBI:15378"/>
        <dbReference type="ChEBI" id="CHEBI:57856"/>
        <dbReference type="ChEBI" id="CHEBI:59789"/>
        <dbReference type="ChEBI" id="CHEBI:84166"/>
        <dbReference type="ChEBI" id="CHEBI:84167"/>
        <dbReference type="EC" id="2.1.1.201"/>
    </reaction>
</comment>
<dbReference type="EMBL" id="CP056067">
    <property type="protein sequence ID" value="UKJ89968.2"/>
    <property type="molecule type" value="Genomic_DNA"/>
</dbReference>
<dbReference type="PROSITE" id="PS51608">
    <property type="entry name" value="SAM_MT_UBIE"/>
    <property type="match status" value="1"/>
</dbReference>
<feature type="compositionally biased region" description="Basic residues" evidence="6">
    <location>
        <begin position="299"/>
        <end position="309"/>
    </location>
</feature>
<dbReference type="Gene3D" id="3.90.70.130">
    <property type="match status" value="1"/>
</dbReference>
<dbReference type="SUPFAM" id="SSF53335">
    <property type="entry name" value="S-adenosyl-L-methionine-dependent methyltransferases"/>
    <property type="match status" value="1"/>
</dbReference>
<reference evidence="8" key="1">
    <citation type="submission" date="2022-07" db="EMBL/GenBank/DDBJ databases">
        <title>Evaluation of T. orientalis genome assembly methods using nanopore sequencing and analysis of variation between genomes.</title>
        <authorList>
            <person name="Yam J."/>
            <person name="Micallef M.L."/>
            <person name="Liu M."/>
            <person name="Djordjevic S.P."/>
            <person name="Bogema D.R."/>
            <person name="Jenkins C."/>
        </authorList>
    </citation>
    <scope>NUCLEOTIDE SEQUENCE</scope>
    <source>
        <strain evidence="8">Fish Creek</strain>
    </source>
</reference>
<keyword evidence="2 5" id="KW-0808">Transferase</keyword>
<keyword evidence="1 5" id="KW-0489">Methyltransferase</keyword>
<dbReference type="CDD" id="cd02440">
    <property type="entry name" value="AdoMet_MTases"/>
    <property type="match status" value="1"/>
</dbReference>
<evidence type="ECO:0000256" key="4">
    <source>
        <dbReference type="ARBA" id="ARBA00022801"/>
    </source>
</evidence>
<evidence type="ECO:0000313" key="9">
    <source>
        <dbReference type="Proteomes" id="UP000244803"/>
    </source>
</evidence>
<dbReference type="PANTHER" id="PTHR48153:SF2">
    <property type="entry name" value="UFM1-SPECIFIC PROTEASE 2"/>
    <property type="match status" value="1"/>
</dbReference>
<keyword evidence="3 5" id="KW-0949">S-adenosyl-L-methionine</keyword>
<comment type="function">
    <text evidence="5">Methyltransferase required for the conversion of 2-polyprenyl-6-methoxy-1,4-benzoquinol (DDMQH2) to 2-polyprenyl-3-methyl-6-methoxy-1,4-benzoquinol (DMQH2).</text>
</comment>
<gene>
    <name evidence="8" type="ORF">MACJ_003225</name>
</gene>
<dbReference type="OrthoDB" id="6329284at2759"/>
<dbReference type="InterPro" id="IPR023576">
    <property type="entry name" value="UbiE/COQ5_MeTrFase_CS"/>
</dbReference>
<keyword evidence="5" id="KW-0831">Ubiquinone biosynthesis</keyword>
<dbReference type="GO" id="GO:0008425">
    <property type="term" value="F:2-methoxy-6-polyprenyl-1,4-benzoquinol methyltransferase activity"/>
    <property type="evidence" value="ECO:0007669"/>
    <property type="project" value="UniProtKB-UniRule"/>
</dbReference>
<dbReference type="PROSITE" id="PS01184">
    <property type="entry name" value="UBIE_2"/>
    <property type="match status" value="1"/>
</dbReference>
<comment type="subcellular location">
    <subcellularLocation>
        <location evidence="5">Mitochondrion inner membrane</location>
        <topology evidence="5">Peripheral membrane protein</topology>
        <orientation evidence="5">Matrix side</orientation>
    </subcellularLocation>
</comment>
<dbReference type="AlphaFoldDB" id="A0A976M797"/>
<sequence length="923" mass="104104">MNLSLSKNSDSNFTIPSHLKFAGFLLYGNAKFDFTHLEALGFDLNNLKEFYFLSLDSDLTDFSSLNESFSCFKLSFESGKQSNSPVPLENIVWVEDDELEFKNRNLFFVNVSLVLFSKLPYTSETEYNPLKNGFLSLEKLPNDLNNEVVIALKAHSSNLDSDETSCSVTYSDPFEPVKNPYAQFYPTYSLGFGFDSRGRKHALVVSGEHEDYHLCLRVLLQTNVALPVEEFEQEDLNKMILNKVNDQLLRLTTSLEKDPSCLTCYVSTQHNNDDELLFKHEQEEVTNSEKRESNPSRSGGKKSSGKGKGGKTTQKSSQTTKKTPPKKTLFSFLPSLEFSGSAYTLNFDSKTGCLSLSVNKDSKEYDASKNKTSVNLVFKYLMSSTNSSQDHVPHGGAAVELFNYLSGSKFSFNGFLEDNEHDSLRLKLVYNPYEFVDRTILISPHLSGNLFPPWISPKKSSVYLVIGNYQYYHYTQCGTNDTGWGCCYRSIQLVCSWYLLRFCTPKLVPSHSVIQQVLKDNDLSHKDLKIGSSTWIGTVESGYFLNWYLGYTYKTLYLNDVSEFRNYNMVIADHLKNEGSPVIVGAGAYAYVILGICIENEGGEVAYLISDPHYTGDDSVKNVLSKGGIGWKKIEFLSKASDGRFINLCLPHSPARDFVRSVFSDVAKNYDLMNDLMSVGIHRIWKEILVQEVISSLKLSHRHLCKDYFSDDFVPDNLIVDILDLAGGTGDVGIRISQLSKDLKFQDSNGFVLHDALKITPKVVICDPSEEMMKLGREKADRVGVKDLTWEVAEAEKLPFKDRSFDIITLAFGLRNFSDRKAGLSECFRVLKPGGRLLVLEFSHCENELFSVLYKTYSENVIPLLGSIVAKNEQAYDYLVDSIKKFPNQQELAEMFKSTGFIHVSYRNLTGGIVCIHSGFKKL</sequence>
<dbReference type="HAMAP" id="MF_01813">
    <property type="entry name" value="MenG_UbiE_methyltr"/>
    <property type="match status" value="1"/>
</dbReference>
<feature type="compositionally biased region" description="Low complexity" evidence="6">
    <location>
        <begin position="311"/>
        <end position="326"/>
    </location>
</feature>
<feature type="compositionally biased region" description="Basic and acidic residues" evidence="6">
    <location>
        <begin position="283"/>
        <end position="294"/>
    </location>
</feature>
<dbReference type="Pfam" id="PF01209">
    <property type="entry name" value="Ubie_methyltran"/>
    <property type="match status" value="1"/>
</dbReference>
<dbReference type="Gene3D" id="3.40.50.150">
    <property type="entry name" value="Vaccinia Virus protein VP39"/>
    <property type="match status" value="1"/>
</dbReference>
<evidence type="ECO:0000313" key="8">
    <source>
        <dbReference type="EMBL" id="UKJ89968.2"/>
    </source>
</evidence>
<keyword evidence="5" id="KW-0999">Mitochondrion inner membrane</keyword>
<dbReference type="InterPro" id="IPR029063">
    <property type="entry name" value="SAM-dependent_MTases_sf"/>
</dbReference>
<keyword evidence="5" id="KW-0496">Mitochondrion</keyword>
<dbReference type="InterPro" id="IPR004033">
    <property type="entry name" value="UbiE/COQ5_MeTrFase"/>
</dbReference>
<evidence type="ECO:0000256" key="3">
    <source>
        <dbReference type="ARBA" id="ARBA00022691"/>
    </source>
</evidence>
<evidence type="ECO:0000256" key="6">
    <source>
        <dbReference type="SAM" id="MobiDB-lite"/>
    </source>
</evidence>
<feature type="region of interest" description="Disordered" evidence="6">
    <location>
        <begin position="283"/>
        <end position="326"/>
    </location>
</feature>
<feature type="domain" description="UFSP1/2/DUB catalytic" evidence="7">
    <location>
        <begin position="461"/>
        <end position="649"/>
    </location>
</feature>
<comment type="caution">
    <text evidence="5">Lacks conserved residue(s) required for the propagation of feature annotation.</text>
</comment>
<dbReference type="Proteomes" id="UP000244803">
    <property type="component" value="Chromosome 4"/>
</dbReference>